<evidence type="ECO:0000256" key="1">
    <source>
        <dbReference type="SAM" id="MobiDB-lite"/>
    </source>
</evidence>
<evidence type="ECO:0000313" key="3">
    <source>
        <dbReference type="EMBL" id="CAF3510530.1"/>
    </source>
</evidence>
<feature type="compositionally biased region" description="Basic residues" evidence="1">
    <location>
        <begin position="90"/>
        <end position="106"/>
    </location>
</feature>
<evidence type="ECO:0000256" key="2">
    <source>
        <dbReference type="SAM" id="Phobius"/>
    </source>
</evidence>
<comment type="caution">
    <text evidence="3">The sequence shown here is derived from an EMBL/GenBank/DDBJ whole genome shotgun (WGS) entry which is preliminary data.</text>
</comment>
<sequence>MSRVNNGLFSRADMKSVDMSGFTAGQNPNQNYWPMEGQPMAPTGVVEIDDSVQFPSQNPLPHGNHQHNHSHTAPINHHQHNHSHSSPVNHHQHNHSHSSPANHHHQHQSDGHSFPSHDHQHTHNHHYPDNPSSFPVAHQHTHNHQDTGRFSLPPINNHEHSHGGYQATHEPQSTHREHKHQHKILETFDPRWWYLPIDSVHAPKSWKAPEYHYIPPKWYESPRTYETQRHMASNISCQFETMKSPSSIASSSSKTIIKPSTSLISPLQPIYGIDSVVSVVEDSNNGGIFLFETERHLVYTNKYTCTLHTVCIFGCWLCTIPSIIVTIFAQIAAKKNQMTKAKVLFNIAFIFSFFGLILFAVQAGYLVWLIRYLLHRFITEIVLLVSVTAFIDTLD</sequence>
<keyword evidence="2" id="KW-0812">Transmembrane</keyword>
<organism evidence="3 4">
    <name type="scientific">Adineta steineri</name>
    <dbReference type="NCBI Taxonomy" id="433720"/>
    <lineage>
        <taxon>Eukaryota</taxon>
        <taxon>Metazoa</taxon>
        <taxon>Spiralia</taxon>
        <taxon>Gnathifera</taxon>
        <taxon>Rotifera</taxon>
        <taxon>Eurotatoria</taxon>
        <taxon>Bdelloidea</taxon>
        <taxon>Adinetida</taxon>
        <taxon>Adinetidae</taxon>
        <taxon>Adineta</taxon>
    </lineage>
</organism>
<dbReference type="EMBL" id="CAJOBB010000013">
    <property type="protein sequence ID" value="CAF3510530.1"/>
    <property type="molecule type" value="Genomic_DNA"/>
</dbReference>
<dbReference type="AlphaFoldDB" id="A0A818HVY4"/>
<keyword evidence="2" id="KW-1133">Transmembrane helix</keyword>
<feature type="transmembrane region" description="Helical" evidence="2">
    <location>
        <begin position="307"/>
        <end position="331"/>
    </location>
</feature>
<name>A0A818HVY4_9BILA</name>
<gene>
    <name evidence="3" type="ORF">KXQ929_LOCUS581</name>
</gene>
<feature type="transmembrane region" description="Helical" evidence="2">
    <location>
        <begin position="343"/>
        <end position="367"/>
    </location>
</feature>
<keyword evidence="2" id="KW-0472">Membrane</keyword>
<protein>
    <submittedName>
        <fullName evidence="3">Uncharacterized protein</fullName>
    </submittedName>
</protein>
<reference evidence="3" key="1">
    <citation type="submission" date="2021-02" db="EMBL/GenBank/DDBJ databases">
        <authorList>
            <person name="Nowell W R."/>
        </authorList>
    </citation>
    <scope>NUCLEOTIDE SEQUENCE</scope>
</reference>
<accession>A0A818HVY4</accession>
<proteinExistence type="predicted"/>
<feature type="region of interest" description="Disordered" evidence="1">
    <location>
        <begin position="20"/>
        <end position="173"/>
    </location>
</feature>
<feature type="compositionally biased region" description="Basic and acidic residues" evidence="1">
    <location>
        <begin position="107"/>
        <end position="121"/>
    </location>
</feature>
<evidence type="ECO:0000313" key="4">
    <source>
        <dbReference type="Proteomes" id="UP000663868"/>
    </source>
</evidence>
<dbReference type="Proteomes" id="UP000663868">
    <property type="component" value="Unassembled WGS sequence"/>
</dbReference>
<feature type="compositionally biased region" description="Polar residues" evidence="1">
    <location>
        <begin position="23"/>
        <end position="32"/>
    </location>
</feature>